<evidence type="ECO:0000313" key="1">
    <source>
        <dbReference type="EMBL" id="CCU55695.1"/>
    </source>
</evidence>
<dbReference type="RefSeq" id="YP_008004197.1">
    <property type="nucleotide sequence ID" value="NC_021248.1"/>
</dbReference>
<dbReference type="Proteomes" id="UP000792220">
    <property type="component" value="Genome"/>
</dbReference>
<reference evidence="1" key="1">
    <citation type="journal article" date="2013" name="J. Virol.">
        <title>New Insights into the Evolution of Entomopoxvirinae from the Complete Genome Sequences of Four Entomopoxviruses Infecting Adoxophyes honmai, Choristoneura biennis, Choristoneura rosaceana, and Mythimna separata.</title>
        <authorList>
            <person name="Theze J."/>
            <person name="Takatsuka J."/>
            <person name="Li Z."/>
            <person name="Gallais J."/>
            <person name="Doucet D."/>
            <person name="Arif B."/>
            <person name="Nakai M."/>
            <person name="Herniou E.A."/>
        </authorList>
    </citation>
    <scope>NUCLEOTIDE SEQUENCE</scope>
</reference>
<dbReference type="EMBL" id="HF679132">
    <property type="protein sequence ID" value="CCU55695.1"/>
    <property type="molecule type" value="Genomic_DNA"/>
</dbReference>
<dbReference type="KEGG" id="vg:15613117"/>
<protein>
    <submittedName>
        <fullName evidence="1">Internal Virion Protein (Cop-L3L)</fullName>
    </submittedName>
</protein>
<dbReference type="InterPro" id="IPR005007">
    <property type="entry name" value="Poxvirus_L3/FP4"/>
</dbReference>
<proteinExistence type="predicted"/>
<keyword evidence="2" id="KW-1185">Reference proteome</keyword>
<name>A0A916P6R6_CBEPV</name>
<gene>
    <name evidence="1" type="ORF">CHBEV_127</name>
</gene>
<organism evidence="1 2">
    <name type="scientific">Choristoneura biennis entomopoxvirus</name>
    <name type="common">CbEPV</name>
    <dbReference type="NCBI Taxonomy" id="10288"/>
    <lineage>
        <taxon>Viruses</taxon>
        <taxon>Varidnaviria</taxon>
        <taxon>Bamfordvirae</taxon>
        <taxon>Nucleocytoviricota</taxon>
        <taxon>Pokkesviricetes</taxon>
        <taxon>Chitovirales</taxon>
        <taxon>Poxviridae</taxon>
        <taxon>Entomopoxvirinae</taxon>
        <taxon>Betaentomopoxvirus</taxon>
        <taxon>Betaentomopoxvirus cbiennis</taxon>
    </lineage>
</organism>
<dbReference type="Pfam" id="PF03339">
    <property type="entry name" value="Pox_L3_FP4"/>
    <property type="match status" value="1"/>
</dbReference>
<evidence type="ECO:0000313" key="2">
    <source>
        <dbReference type="Proteomes" id="UP000792220"/>
    </source>
</evidence>
<sequence>MSDNNTFMSNNVFNKEISTINDYLKNIFINKDTDRQILSNINVDNFNEKRLKVYFLYTSNAILNNPIICKNIKYISEYTIEDLISFSCWEILSKMIENRESIGFPLIYKYIVNNRNNKCVFDVLFESNISQTKFNSVYDYTFSNIYRLDQIKFQKLLISYTLYKNNIFYSGKLIYDVYNVPKTSIMFKIQDLYFNFDLTTLVILSPLSKLYYLNGISARIESTYILDVLEQFRDNTEYNFIEFFILAFGKYIDYNNIPTGTPLIIKDLEQINERPIRGTIVKIRSNNDKYFYGILVDYFDDIYKIYIISMSPKSTFNHIQFLNRNYIFKSERIIAIIKNYIIGKSEYCLF</sequence>
<dbReference type="GeneID" id="15613117"/>
<accession>A0A916P6R6</accession>
<organismHost>
    <name type="scientific">Choristoneura fumiferana</name>
    <name type="common">Spruce budworm moth</name>
    <name type="synonym">Archips fumiferana</name>
    <dbReference type="NCBI Taxonomy" id="7141"/>
</organismHost>
<dbReference type="OrthoDB" id="7894at10239"/>